<accession>A0A1H7MN65</accession>
<dbReference type="Proteomes" id="UP000198620">
    <property type="component" value="Unassembled WGS sequence"/>
</dbReference>
<keyword evidence="1" id="KW-0472">Membrane</keyword>
<dbReference type="PROSITE" id="PS50234">
    <property type="entry name" value="VWFA"/>
    <property type="match status" value="1"/>
</dbReference>
<dbReference type="EMBL" id="FOBH01000005">
    <property type="protein sequence ID" value="SEL12736.1"/>
    <property type="molecule type" value="Genomic_DNA"/>
</dbReference>
<name>A0A1H7MN65_9PROT</name>
<dbReference type="AlphaFoldDB" id="A0A1H7MN65"/>
<organism evidence="3 4">
    <name type="scientific">Nitrosovibrio tenuis</name>
    <dbReference type="NCBI Taxonomy" id="1233"/>
    <lineage>
        <taxon>Bacteria</taxon>
        <taxon>Pseudomonadati</taxon>
        <taxon>Pseudomonadota</taxon>
        <taxon>Betaproteobacteria</taxon>
        <taxon>Nitrosomonadales</taxon>
        <taxon>Nitrosomonadaceae</taxon>
        <taxon>Nitrosovibrio</taxon>
    </lineage>
</organism>
<dbReference type="RefSeq" id="WP_090828601.1">
    <property type="nucleotide sequence ID" value="NZ_FOBH01000005.1"/>
</dbReference>
<proteinExistence type="predicted"/>
<evidence type="ECO:0000313" key="3">
    <source>
        <dbReference type="EMBL" id="SEL12736.1"/>
    </source>
</evidence>
<evidence type="ECO:0000313" key="4">
    <source>
        <dbReference type="Proteomes" id="UP000198620"/>
    </source>
</evidence>
<dbReference type="SMART" id="SM00327">
    <property type="entry name" value="VWA"/>
    <property type="match status" value="1"/>
</dbReference>
<keyword evidence="4" id="KW-1185">Reference proteome</keyword>
<dbReference type="Pfam" id="PF00092">
    <property type="entry name" value="VWA"/>
    <property type="match status" value="1"/>
</dbReference>
<keyword evidence="1" id="KW-1133">Transmembrane helix</keyword>
<dbReference type="Gene3D" id="3.40.50.410">
    <property type="entry name" value="von Willebrand factor, type A domain"/>
    <property type="match status" value="1"/>
</dbReference>
<protein>
    <submittedName>
        <fullName evidence="3">von Willebrand factor type A domain-containing protein</fullName>
    </submittedName>
</protein>
<evidence type="ECO:0000259" key="2">
    <source>
        <dbReference type="PROSITE" id="PS50234"/>
    </source>
</evidence>
<dbReference type="CDD" id="cd00198">
    <property type="entry name" value="vWFA"/>
    <property type="match status" value="1"/>
</dbReference>
<dbReference type="InterPro" id="IPR036465">
    <property type="entry name" value="vWFA_dom_sf"/>
</dbReference>
<evidence type="ECO:0000256" key="1">
    <source>
        <dbReference type="SAM" id="Phobius"/>
    </source>
</evidence>
<dbReference type="InterPro" id="IPR002035">
    <property type="entry name" value="VWF_A"/>
</dbReference>
<dbReference type="SUPFAM" id="SSF53300">
    <property type="entry name" value="vWA-like"/>
    <property type="match status" value="1"/>
</dbReference>
<keyword evidence="1" id="KW-0812">Transmembrane</keyword>
<reference evidence="3 4" key="1">
    <citation type="submission" date="2016-10" db="EMBL/GenBank/DDBJ databases">
        <authorList>
            <person name="de Groot N.N."/>
        </authorList>
    </citation>
    <scope>NUCLEOTIDE SEQUENCE [LARGE SCALE GENOMIC DNA]</scope>
    <source>
        <strain evidence="3 4">Nv1</strain>
    </source>
</reference>
<feature type="domain" description="VWFA" evidence="2">
    <location>
        <begin position="100"/>
        <end position="275"/>
    </location>
</feature>
<gene>
    <name evidence="3" type="ORF">SAMN05216387_105151</name>
</gene>
<dbReference type="OrthoDB" id="8556548at2"/>
<dbReference type="STRING" id="1233.SAMN05216387_105151"/>
<sequence>MAINQIRFFGLSRTIPIALRKGLICLLTVAAMTSIFGVSLAATMQLISVKEVSPGVVLATVRLLTAELPNASDFWLRFNGKSAIRAKEVKPAQSVPPETSVIFCIDQSTSMGQPHIQQIQKALKDVVCDPESPLNAAVWVFDSEVTKLRGFSRDGPEFAADIDEIGTGHGRDGKTRLYEAIELALSELGNYRTKGPKRLILITAGKDNGSSITEQVVINEANIQNIAIDAVAFGNVSDAGSELLARLADDTNGRFSSPMNSQQLARELRKLLDLTPSHAVEVLFQYDIAEELHRIGSAQLEFAPDGQPPMLLTIKQGLSVPWLAPFAGDLPTHPASKEEINRLIFLWITIGTIGFLAAYLVSRRRAKRSP</sequence>
<feature type="transmembrane region" description="Helical" evidence="1">
    <location>
        <begin position="343"/>
        <end position="361"/>
    </location>
</feature>